<feature type="binding site" evidence="9">
    <location>
        <position position="16"/>
    </location>
    <ligand>
        <name>ATP</name>
        <dbReference type="ChEBI" id="CHEBI:30616"/>
    </ligand>
</feature>
<dbReference type="Pfam" id="PF01467">
    <property type="entry name" value="CTP_transf_like"/>
    <property type="match status" value="1"/>
</dbReference>
<dbReference type="PANTHER" id="PTHR21342:SF1">
    <property type="entry name" value="PHOSPHOPANTETHEINE ADENYLYLTRANSFERASE"/>
    <property type="match status" value="1"/>
</dbReference>
<comment type="cofactor">
    <cofactor evidence="9">
        <name>Mg(2+)</name>
        <dbReference type="ChEBI" id="CHEBI:18420"/>
    </cofactor>
</comment>
<dbReference type="GO" id="GO:0005737">
    <property type="term" value="C:cytoplasm"/>
    <property type="evidence" value="ECO:0007669"/>
    <property type="project" value="UniProtKB-SubCell"/>
</dbReference>
<evidence type="ECO:0000256" key="4">
    <source>
        <dbReference type="ARBA" id="ARBA00022741"/>
    </source>
</evidence>
<dbReference type="SUPFAM" id="SSF52374">
    <property type="entry name" value="Nucleotidylyl transferase"/>
    <property type="match status" value="1"/>
</dbReference>
<dbReference type="PATRIC" id="fig|1348662.3.peg.828"/>
<dbReference type="Gene3D" id="3.40.50.620">
    <property type="entry name" value="HUPs"/>
    <property type="match status" value="1"/>
</dbReference>
<feature type="binding site" evidence="9">
    <location>
        <position position="40"/>
    </location>
    <ligand>
        <name>substrate</name>
    </ligand>
</feature>
<dbReference type="KEGG" id="caz:CARG_04215"/>
<keyword evidence="3 9" id="KW-0548">Nucleotidyltransferase</keyword>
<keyword evidence="1 9" id="KW-0963">Cytoplasm</keyword>
<dbReference type="AlphaFoldDB" id="U3GZ51"/>
<comment type="function">
    <text evidence="9">Reversibly transfers an adenylyl group from ATP to 4'-phosphopantetheine, yielding dephospho-CoA (dPCoA) and pyrophosphate.</text>
</comment>
<evidence type="ECO:0000256" key="2">
    <source>
        <dbReference type="ARBA" id="ARBA00022679"/>
    </source>
</evidence>
<dbReference type="PRINTS" id="PR01020">
    <property type="entry name" value="LPSBIOSNTHSS"/>
</dbReference>
<feature type="binding site" evidence="9">
    <location>
        <position position="72"/>
    </location>
    <ligand>
        <name>substrate</name>
    </ligand>
</feature>
<feature type="site" description="Transition state stabilizer" evidence="9">
    <location>
        <position position="16"/>
    </location>
</feature>
<feature type="binding site" evidence="9">
    <location>
        <begin position="87"/>
        <end position="89"/>
    </location>
    <ligand>
        <name>ATP</name>
        <dbReference type="ChEBI" id="CHEBI:30616"/>
    </ligand>
</feature>
<dbReference type="PANTHER" id="PTHR21342">
    <property type="entry name" value="PHOSPHOPANTETHEINE ADENYLYLTRANSFERASE"/>
    <property type="match status" value="1"/>
</dbReference>
<evidence type="ECO:0000256" key="6">
    <source>
        <dbReference type="ARBA" id="ARBA00022842"/>
    </source>
</evidence>
<organism evidence="11 12">
    <name type="scientific">Corynebacterium argentoratense DSM 44202</name>
    <dbReference type="NCBI Taxonomy" id="1348662"/>
    <lineage>
        <taxon>Bacteria</taxon>
        <taxon>Bacillati</taxon>
        <taxon>Actinomycetota</taxon>
        <taxon>Actinomycetes</taxon>
        <taxon>Mycobacteriales</taxon>
        <taxon>Corynebacteriaceae</taxon>
        <taxon>Corynebacterium</taxon>
    </lineage>
</organism>
<protein>
    <recommendedName>
        <fullName evidence="9">Phosphopantetheine adenylyltransferase</fullName>
        <ecNumber evidence="9">2.7.7.3</ecNumber>
    </recommendedName>
    <alternativeName>
        <fullName evidence="9">Dephospho-CoA pyrophosphorylase</fullName>
    </alternativeName>
    <alternativeName>
        <fullName evidence="9">Pantetheine-phosphate adenylyltransferase</fullName>
        <shortName evidence="9">PPAT</shortName>
    </alternativeName>
</protein>
<feature type="binding site" evidence="9">
    <location>
        <position position="86"/>
    </location>
    <ligand>
        <name>substrate</name>
    </ligand>
</feature>
<dbReference type="STRING" id="1348662.CARG_04215"/>
<dbReference type="GO" id="GO:0004595">
    <property type="term" value="F:pantetheine-phosphate adenylyltransferase activity"/>
    <property type="evidence" value="ECO:0007669"/>
    <property type="project" value="UniProtKB-UniRule"/>
</dbReference>
<feature type="binding site" evidence="9">
    <location>
        <begin position="121"/>
        <end position="127"/>
    </location>
    <ligand>
        <name>ATP</name>
        <dbReference type="ChEBI" id="CHEBI:30616"/>
    </ligand>
</feature>
<comment type="pathway">
    <text evidence="9">Cofactor biosynthesis; coenzyme A biosynthesis; CoA from (R)-pantothenate: step 4/5.</text>
</comment>
<comment type="subcellular location">
    <subcellularLocation>
        <location evidence="9">Cytoplasm</location>
    </subcellularLocation>
</comment>
<dbReference type="CDD" id="cd02163">
    <property type="entry name" value="PPAT"/>
    <property type="match status" value="1"/>
</dbReference>
<dbReference type="OrthoDB" id="9806661at2"/>
<dbReference type="HOGENOM" id="CLU_100149_1_0_11"/>
<accession>U3GZ51</accession>
<keyword evidence="6 9" id="KW-0460">Magnesium</keyword>
<dbReference type="InterPro" id="IPR004821">
    <property type="entry name" value="Cyt_trans-like"/>
</dbReference>
<comment type="similarity">
    <text evidence="9">Belongs to the bacterial CoaD family.</text>
</comment>
<dbReference type="EMBL" id="CP006365">
    <property type="protein sequence ID" value="AGU14987.1"/>
    <property type="molecule type" value="Genomic_DNA"/>
</dbReference>
<name>U3GZ51_9CORY</name>
<dbReference type="InterPro" id="IPR001980">
    <property type="entry name" value="PPAT"/>
</dbReference>
<evidence type="ECO:0000313" key="12">
    <source>
        <dbReference type="Proteomes" id="UP000016943"/>
    </source>
</evidence>
<evidence type="ECO:0000256" key="9">
    <source>
        <dbReference type="HAMAP-Rule" id="MF_00151"/>
    </source>
</evidence>
<dbReference type="InterPro" id="IPR014729">
    <property type="entry name" value="Rossmann-like_a/b/a_fold"/>
</dbReference>
<reference evidence="11 12" key="1">
    <citation type="journal article" date="2013" name="Genome Announc.">
        <title>Whole-Genome Sequence of the Clinical Strain Corynebacterium argentoratense DSM 44202, Isolated from a Human Throat Specimen.</title>
        <authorList>
            <person name="Bomholt C."/>
            <person name="Glaub A."/>
            <person name="Gravermann K."/>
            <person name="Albersmeier A."/>
            <person name="Brinkrolf K."/>
            <person name="Ruckert C."/>
            <person name="Tauch A."/>
        </authorList>
    </citation>
    <scope>NUCLEOTIDE SEQUENCE [LARGE SCALE GENOMIC DNA]</scope>
    <source>
        <strain evidence="11">DSM 44202</strain>
    </source>
</reference>
<evidence type="ECO:0000256" key="8">
    <source>
        <dbReference type="ARBA" id="ARBA00029346"/>
    </source>
</evidence>
<gene>
    <name evidence="9" type="primary">coaD</name>
    <name evidence="11" type="ORF">CARG_04215</name>
</gene>
<feature type="binding site" evidence="9">
    <location>
        <position position="97"/>
    </location>
    <ligand>
        <name>ATP</name>
        <dbReference type="ChEBI" id="CHEBI:30616"/>
    </ligand>
</feature>
<dbReference type="eggNOG" id="COG0669">
    <property type="taxonomic scope" value="Bacteria"/>
</dbReference>
<dbReference type="NCBIfam" id="TIGR01510">
    <property type="entry name" value="coaD_prev_kdtB"/>
    <property type="match status" value="1"/>
</dbReference>
<dbReference type="UniPathway" id="UPA00241">
    <property type="reaction ID" value="UER00355"/>
</dbReference>
<feature type="binding site" evidence="9">
    <location>
        <position position="8"/>
    </location>
    <ligand>
        <name>substrate</name>
    </ligand>
</feature>
<evidence type="ECO:0000256" key="3">
    <source>
        <dbReference type="ARBA" id="ARBA00022695"/>
    </source>
</evidence>
<evidence type="ECO:0000256" key="7">
    <source>
        <dbReference type="ARBA" id="ARBA00022993"/>
    </source>
</evidence>
<keyword evidence="4 9" id="KW-0547">Nucleotide-binding</keyword>
<feature type="binding site" evidence="9">
    <location>
        <begin position="8"/>
        <end position="9"/>
    </location>
    <ligand>
        <name>ATP</name>
        <dbReference type="ChEBI" id="CHEBI:30616"/>
    </ligand>
</feature>
<keyword evidence="12" id="KW-1185">Reference proteome</keyword>
<dbReference type="EC" id="2.7.7.3" evidence="9"/>
<evidence type="ECO:0000256" key="1">
    <source>
        <dbReference type="ARBA" id="ARBA00022490"/>
    </source>
</evidence>
<proteinExistence type="inferred from homology"/>
<keyword evidence="5 9" id="KW-0067">ATP-binding</keyword>
<feature type="domain" description="Cytidyltransferase-like" evidence="10">
    <location>
        <begin position="4"/>
        <end position="130"/>
    </location>
</feature>
<keyword evidence="7 9" id="KW-0173">Coenzyme A biosynthesis</keyword>
<dbReference type="RefSeq" id="WP_020976140.1">
    <property type="nucleotide sequence ID" value="NC_022198.1"/>
</dbReference>
<comment type="catalytic activity">
    <reaction evidence="8 9">
        <text>(R)-4'-phosphopantetheine + ATP + H(+) = 3'-dephospho-CoA + diphosphate</text>
        <dbReference type="Rhea" id="RHEA:19801"/>
        <dbReference type="ChEBI" id="CHEBI:15378"/>
        <dbReference type="ChEBI" id="CHEBI:30616"/>
        <dbReference type="ChEBI" id="CHEBI:33019"/>
        <dbReference type="ChEBI" id="CHEBI:57328"/>
        <dbReference type="ChEBI" id="CHEBI:61723"/>
        <dbReference type="EC" id="2.7.7.3"/>
    </reaction>
</comment>
<evidence type="ECO:0000259" key="10">
    <source>
        <dbReference type="Pfam" id="PF01467"/>
    </source>
</evidence>
<evidence type="ECO:0000313" key="11">
    <source>
        <dbReference type="EMBL" id="AGU14987.1"/>
    </source>
</evidence>
<dbReference type="GO" id="GO:0005524">
    <property type="term" value="F:ATP binding"/>
    <property type="evidence" value="ECO:0007669"/>
    <property type="project" value="UniProtKB-KW"/>
</dbReference>
<evidence type="ECO:0000256" key="5">
    <source>
        <dbReference type="ARBA" id="ARBA00022840"/>
    </source>
</evidence>
<comment type="subunit">
    <text evidence="9">Homohexamer.</text>
</comment>
<dbReference type="NCBIfam" id="TIGR00125">
    <property type="entry name" value="cyt_tran_rel"/>
    <property type="match status" value="1"/>
</dbReference>
<dbReference type="Proteomes" id="UP000016943">
    <property type="component" value="Chromosome"/>
</dbReference>
<sequence length="156" mass="17371">MRVVCPGSFDPVTMGHLDVFERAARQFERVTVLVTHNPNKQGMFTVEERMQLIEQAAADLDNVDVDSWSGLLVDYTTNHGVSVLVKGLRSGLDYEYELPMAQMNHRMTGLDTFFLLTDPKYGYISSTLSKEVARYGGDTSGILPPNVVEALNKKLA</sequence>
<dbReference type="GeneID" id="78249641"/>
<dbReference type="HAMAP" id="MF_00151">
    <property type="entry name" value="PPAT_bact"/>
    <property type="match status" value="1"/>
</dbReference>
<dbReference type="GO" id="GO:0015937">
    <property type="term" value="P:coenzyme A biosynthetic process"/>
    <property type="evidence" value="ECO:0007669"/>
    <property type="project" value="UniProtKB-UniRule"/>
</dbReference>
<keyword evidence="2 9" id="KW-0808">Transferase</keyword>